<gene>
    <name evidence="1" type="ordered locus">Ldb0506</name>
</gene>
<reference evidence="1 2" key="1">
    <citation type="journal article" date="2006" name="Proc. Natl. Acad. Sci. U.S.A.">
        <title>The complete genome sequence of Lactobacillus bulgaricus reveals extensive and ongoing reductive evolution.</title>
        <authorList>
            <person name="van de Guchte M."/>
            <person name="Penaud S."/>
            <person name="Grimaldi C."/>
            <person name="Barbe V."/>
            <person name="Bryson K."/>
            <person name="Nicolas P."/>
            <person name="Robert C."/>
            <person name="Oztas S."/>
            <person name="Mangenot S."/>
            <person name="Couloux A."/>
            <person name="Loux V."/>
            <person name="Dervyn R."/>
            <person name="Bossy R."/>
            <person name="Bolotin A."/>
            <person name="Batto J.-M."/>
            <person name="Walunas T."/>
            <person name="Gibrat J.-F."/>
            <person name="Bessieres P."/>
            <person name="Weissenbach J."/>
            <person name="Ehrlich S.D."/>
            <person name="Maguin E."/>
        </authorList>
    </citation>
    <scope>NUCLEOTIDE SEQUENCE [LARGE SCALE GENOMIC DNA]</scope>
    <source>
        <strain evidence="2">ATCC 11842 / DSM 20081 / BCRC 10696 / JCM 1002 / NBRC 13953 / NCIMB 11778 / NCTC 12712 / WDCM 00102 / Lb 14</strain>
    </source>
</reference>
<dbReference type="RefSeq" id="WP_003622579.1">
    <property type="nucleotide sequence ID" value="NC_008054.1"/>
</dbReference>
<dbReference type="KEGG" id="ldb:Ldb0506"/>
<keyword evidence="2" id="KW-1185">Reference proteome</keyword>
<organism evidence="1 2">
    <name type="scientific">Lactobacillus delbrueckii subsp. bulgaricus (strain ATCC 11842 / DSM 20081 / BCRC 10696 / JCM 1002 / NBRC 13953 / NCIMB 11778 / NCTC 12712 / WDCM 00102 / Lb 14)</name>
    <dbReference type="NCBI Taxonomy" id="390333"/>
    <lineage>
        <taxon>Bacteria</taxon>
        <taxon>Bacillati</taxon>
        <taxon>Bacillota</taxon>
        <taxon>Bacilli</taxon>
        <taxon>Lactobacillales</taxon>
        <taxon>Lactobacillaceae</taxon>
        <taxon>Lactobacillus</taxon>
    </lineage>
</organism>
<dbReference type="Proteomes" id="UP000001259">
    <property type="component" value="Chromosome"/>
</dbReference>
<evidence type="ECO:0000313" key="1">
    <source>
        <dbReference type="EMBL" id="CAI97337.1"/>
    </source>
</evidence>
<dbReference type="PATRIC" id="fig|390333.13.peg.292"/>
<proteinExistence type="predicted"/>
<sequence length="69" mass="8009">MEAQKAIKLQLKSRDTDPDKSLFLNYRVKAKSGKILHLSTLGRYVEDSYYGDVFVIFVLPDDLSMKRKK</sequence>
<name>Q1GBD1_LACDA</name>
<protein>
    <submittedName>
        <fullName evidence="1">Uncharacterized protein</fullName>
    </submittedName>
</protein>
<dbReference type="EMBL" id="CR954253">
    <property type="protein sequence ID" value="CAI97337.1"/>
    <property type="molecule type" value="Genomic_DNA"/>
</dbReference>
<evidence type="ECO:0000313" key="2">
    <source>
        <dbReference type="Proteomes" id="UP000001259"/>
    </source>
</evidence>
<dbReference type="HOGENOM" id="CLU_2770634_0_0_9"/>
<dbReference type="BioCyc" id="LDEL390333:LDB_RS02160-MONOMER"/>
<dbReference type="AlphaFoldDB" id="Q1GBD1"/>
<accession>Q1GBD1</accession>